<evidence type="ECO:0000259" key="9">
    <source>
        <dbReference type="SMART" id="SM00642"/>
    </source>
</evidence>
<evidence type="ECO:0000256" key="6">
    <source>
        <dbReference type="ARBA" id="ARBA00022679"/>
    </source>
</evidence>
<organism evidence="10 11">
    <name type="scientific">Prevotella multiformis DSM 16608</name>
    <dbReference type="NCBI Taxonomy" id="888743"/>
    <lineage>
        <taxon>Bacteria</taxon>
        <taxon>Pseudomonadati</taxon>
        <taxon>Bacteroidota</taxon>
        <taxon>Bacteroidia</taxon>
        <taxon>Bacteroidales</taxon>
        <taxon>Prevotellaceae</taxon>
        <taxon>Prevotella</taxon>
    </lineage>
</organism>
<evidence type="ECO:0000256" key="1">
    <source>
        <dbReference type="ARBA" id="ARBA00000826"/>
    </source>
</evidence>
<dbReference type="SUPFAM" id="SSF51011">
    <property type="entry name" value="Glycosyl hydrolase domain"/>
    <property type="match status" value="1"/>
</dbReference>
<evidence type="ECO:0000256" key="3">
    <source>
        <dbReference type="ARBA" id="ARBA00009000"/>
    </source>
</evidence>
<dbReference type="GO" id="GO:0005978">
    <property type="term" value="P:glycogen biosynthetic process"/>
    <property type="evidence" value="ECO:0007669"/>
    <property type="project" value="InterPro"/>
</dbReference>
<dbReference type="RefSeq" id="WP_007367530.1">
    <property type="nucleotide sequence ID" value="NZ_GL872282.1"/>
</dbReference>
<dbReference type="InterPro" id="IPR017853">
    <property type="entry name" value="GH"/>
</dbReference>
<evidence type="ECO:0000313" key="10">
    <source>
        <dbReference type="EMBL" id="EGC18789.1"/>
    </source>
</evidence>
<dbReference type="eggNOG" id="COG0296">
    <property type="taxonomic scope" value="Bacteria"/>
</dbReference>
<dbReference type="InterPro" id="IPR013783">
    <property type="entry name" value="Ig-like_fold"/>
</dbReference>
<keyword evidence="6 10" id="KW-0808">Transferase</keyword>
<proteinExistence type="inferred from homology"/>
<keyword evidence="5 10" id="KW-0328">Glycosyltransferase</keyword>
<comment type="catalytic activity">
    <reaction evidence="1">
        <text>Transfers a segment of a (1-&gt;4)-alpha-D-glucan chain to a primary hydroxy group in a similar glucan chain.</text>
        <dbReference type="EC" id="2.4.1.18"/>
    </reaction>
</comment>
<dbReference type="GO" id="GO:0003844">
    <property type="term" value="F:1,4-alpha-glucan branching enzyme activity"/>
    <property type="evidence" value="ECO:0007669"/>
    <property type="project" value="UniProtKB-EC"/>
</dbReference>
<keyword evidence="7" id="KW-0119">Carbohydrate metabolism</keyword>
<comment type="similarity">
    <text evidence="3">Belongs to the glycosyl hydrolase 13 family. GlgB subfamily.</text>
</comment>
<dbReference type="InterPro" id="IPR014756">
    <property type="entry name" value="Ig_E-set"/>
</dbReference>
<dbReference type="STRING" id="888743.HMPREF9141_2793"/>
<dbReference type="GO" id="GO:0004553">
    <property type="term" value="F:hydrolase activity, hydrolyzing O-glycosyl compounds"/>
    <property type="evidence" value="ECO:0007669"/>
    <property type="project" value="InterPro"/>
</dbReference>
<feature type="active site" description="Proton donor" evidence="8">
    <location>
        <position position="411"/>
    </location>
</feature>
<dbReference type="CDD" id="cd02854">
    <property type="entry name" value="E_set_GBE_euk_N"/>
    <property type="match status" value="1"/>
</dbReference>
<evidence type="ECO:0000256" key="2">
    <source>
        <dbReference type="ARBA" id="ARBA00002953"/>
    </source>
</evidence>
<dbReference type="PIRSF" id="PIRSF000463">
    <property type="entry name" value="GlgB"/>
    <property type="match status" value="1"/>
</dbReference>
<comment type="function">
    <text evidence="2">Catalyzes the formation of the alpha-1,6-glucosidic linkages in glycogen by scission of a 1,4-alpha-linked oligosaccharide from growing alpha-1,4-glucan chains and the subsequent attachment of the oligosaccharide to the alpha-1,6 position.</text>
</comment>
<dbReference type="InterPro" id="IPR004193">
    <property type="entry name" value="Glyco_hydro_13_N"/>
</dbReference>
<evidence type="ECO:0000256" key="8">
    <source>
        <dbReference type="PIRSR" id="PIRSR000463-1"/>
    </source>
</evidence>
<dbReference type="InterPro" id="IPR037439">
    <property type="entry name" value="Branching_enzy"/>
</dbReference>
<dbReference type="InterPro" id="IPR013780">
    <property type="entry name" value="Glyco_hydro_b"/>
</dbReference>
<name>F0FB26_9BACT</name>
<dbReference type="SMART" id="SM00642">
    <property type="entry name" value="Aamy"/>
    <property type="match status" value="1"/>
</dbReference>
<evidence type="ECO:0000256" key="7">
    <source>
        <dbReference type="ARBA" id="ARBA00023277"/>
    </source>
</evidence>
<dbReference type="AlphaFoldDB" id="F0FB26"/>
<evidence type="ECO:0000256" key="5">
    <source>
        <dbReference type="ARBA" id="ARBA00022676"/>
    </source>
</evidence>
<dbReference type="Gene3D" id="3.20.20.80">
    <property type="entry name" value="Glycosidases"/>
    <property type="match status" value="1"/>
</dbReference>
<dbReference type="FunFam" id="2.60.40.1180:FF:000050">
    <property type="entry name" value="1,4-alpha-glucan branching enzyme"/>
    <property type="match status" value="1"/>
</dbReference>
<gene>
    <name evidence="10" type="primary">glgB</name>
    <name evidence="10" type="ORF">HMPREF9141_2793</name>
</gene>
<accession>F0FB26</accession>
<dbReference type="HOGENOM" id="CLU_011131_2_2_10"/>
<dbReference type="Pfam" id="PF02806">
    <property type="entry name" value="Alpha-amylase_C"/>
    <property type="match status" value="1"/>
</dbReference>
<dbReference type="PANTHER" id="PTHR43651">
    <property type="entry name" value="1,4-ALPHA-GLUCAN-BRANCHING ENZYME"/>
    <property type="match status" value="1"/>
</dbReference>
<dbReference type="PANTHER" id="PTHR43651:SF3">
    <property type="entry name" value="1,4-ALPHA-GLUCAN-BRANCHING ENZYME"/>
    <property type="match status" value="1"/>
</dbReference>
<dbReference type="Proteomes" id="UP000005697">
    <property type="component" value="Unassembled WGS sequence"/>
</dbReference>
<reference evidence="10 11" key="1">
    <citation type="submission" date="2011-01" db="EMBL/GenBank/DDBJ databases">
        <authorList>
            <person name="Muzny D."/>
            <person name="Qin X."/>
            <person name="Deng J."/>
            <person name="Jiang H."/>
            <person name="Liu Y."/>
            <person name="Qu J."/>
            <person name="Song X.-Z."/>
            <person name="Zhang L."/>
            <person name="Thornton R."/>
            <person name="Coyle M."/>
            <person name="Francisco L."/>
            <person name="Jackson L."/>
            <person name="Javaid M."/>
            <person name="Korchina V."/>
            <person name="Kovar C."/>
            <person name="Mata R."/>
            <person name="Mathew T."/>
            <person name="Ngo R."/>
            <person name="Nguyen L."/>
            <person name="Nguyen N."/>
            <person name="Okwuonu G."/>
            <person name="Ongeri F."/>
            <person name="Pham C."/>
            <person name="Simmons D."/>
            <person name="Wilczek-Boney K."/>
            <person name="Hale W."/>
            <person name="Jakkamsetti A."/>
            <person name="Pham P."/>
            <person name="Ruth R."/>
            <person name="San Lucas F."/>
            <person name="Warren J."/>
            <person name="Zhang J."/>
            <person name="Zhao Z."/>
            <person name="Zhou C."/>
            <person name="Zhu D."/>
            <person name="Lee S."/>
            <person name="Bess C."/>
            <person name="Blankenburg K."/>
            <person name="Forbes L."/>
            <person name="Fu Q."/>
            <person name="Gubbala S."/>
            <person name="Hirani K."/>
            <person name="Jayaseelan J.C."/>
            <person name="Lara F."/>
            <person name="Munidasa M."/>
            <person name="Palculict T."/>
            <person name="Patil S."/>
            <person name="Pu L.-L."/>
            <person name="Saada N."/>
            <person name="Tang L."/>
            <person name="Weissenberger G."/>
            <person name="Zhu Y."/>
            <person name="Hemphill L."/>
            <person name="Shang Y."/>
            <person name="Youmans B."/>
            <person name="Ayvaz T."/>
            <person name="Ross M."/>
            <person name="Santibanez J."/>
            <person name="Aqrawi P."/>
            <person name="Gross S."/>
            <person name="Joshi V."/>
            <person name="Fowler G."/>
            <person name="Nazareth L."/>
            <person name="Reid J."/>
            <person name="Worley K."/>
            <person name="Petrosino J."/>
            <person name="Highlander S."/>
            <person name="Gibbs R."/>
        </authorList>
    </citation>
    <scope>NUCLEOTIDE SEQUENCE [LARGE SCALE GENOMIC DNA]</scope>
    <source>
        <strain evidence="10 11">DSM 16608</strain>
    </source>
</reference>
<dbReference type="EC" id="2.4.1.18" evidence="4"/>
<evidence type="ECO:0000313" key="11">
    <source>
        <dbReference type="Proteomes" id="UP000005697"/>
    </source>
</evidence>
<dbReference type="FunFam" id="3.20.20.80:FF:000001">
    <property type="entry name" value="1,4-alpha-glucan branching enzyme"/>
    <property type="match status" value="1"/>
</dbReference>
<sequence length="697" mass="80452">MVTKKTTTKKAPVKKAPAGKTKVKCTTETAHIGLVRDDAYLAPYEDAIRGRHEHALWKMNELTQHGKLTLSDFANGHDYYGLHLTPDGWVFREWAPNATAIYLVGDFNDWKEEEPYLCHRLEGTGDWELTLPRKAMQHGQFYKMRVHWQGGEGERIPAWAQRVVQDETSKIFSAQVWDPEKPYVWKKKTFRPKTSPLLIYECHIGMAQDAEKVGSYNEFREKVLPRIIKDGYNAIQIMAIQEHPYYGSFGYHVSSFFAASSRFGTPEELKALIDEAHRNGIAVIMDIVHSHAVKNEVEGLGNLAGDPNQYFYPGDRHEHPAWDSLCFDYGKDEVLHFLLSNCKYWLEEYHFDGFRFDGVTSMLYYSHGLGEAFCNYGDYFNGHEDDNAICYLTLANCLIHEINKHAVTIAEEVSGMPGLAAKFEDGGYGFDYRMAMNIPDYWIKTIKELPDEAWKPSSIFWEIKNRRVDEKTISYCESHDQALVGDKTIIFRLIDADMYWHFRKGDETEMVHRGIALHKMIRLATAAAINGGYLNFMGNEFGHPEWIDFPREGNGWGYKYARRQWNLVDNKELCYHYLGDFDREMLAVIKSEKKFNETPVQEIWHNDGDQILAFSRGELVFVFNFSPTRSYSDYGFLVPEGAYHVVLNTDDKKFGGYGFADDSVEHFTNPDPLYADQHKGWLKLYIPARSAVVLRKK</sequence>
<protein>
    <recommendedName>
        <fullName evidence="4">1,4-alpha-glucan branching enzyme</fullName>
        <ecNumber evidence="4">2.4.1.18</ecNumber>
    </recommendedName>
</protein>
<dbReference type="CDD" id="cd11321">
    <property type="entry name" value="AmyAc_bac_euk_BE"/>
    <property type="match status" value="1"/>
</dbReference>
<evidence type="ECO:0000256" key="4">
    <source>
        <dbReference type="ARBA" id="ARBA00012541"/>
    </source>
</evidence>
<dbReference type="SUPFAM" id="SSF51445">
    <property type="entry name" value="(Trans)glycosidases"/>
    <property type="match status" value="1"/>
</dbReference>
<dbReference type="InterPro" id="IPR006048">
    <property type="entry name" value="A-amylase/branching_C"/>
</dbReference>
<dbReference type="SUPFAM" id="SSF81296">
    <property type="entry name" value="E set domains"/>
    <property type="match status" value="1"/>
</dbReference>
<dbReference type="Gene3D" id="2.60.40.10">
    <property type="entry name" value="Immunoglobulins"/>
    <property type="match status" value="1"/>
</dbReference>
<dbReference type="EMBL" id="AEWX01000047">
    <property type="protein sequence ID" value="EGC18789.1"/>
    <property type="molecule type" value="Genomic_DNA"/>
</dbReference>
<feature type="active site" description="Nucleophile" evidence="8">
    <location>
        <position position="357"/>
    </location>
</feature>
<feature type="domain" description="Glycosyl hydrolase family 13 catalytic" evidence="9">
    <location>
        <begin position="208"/>
        <end position="583"/>
    </location>
</feature>
<dbReference type="Gene3D" id="2.60.40.1180">
    <property type="entry name" value="Golgi alpha-mannosidase II"/>
    <property type="match status" value="1"/>
</dbReference>
<dbReference type="OrthoDB" id="9800174at2"/>
<dbReference type="GO" id="GO:0043169">
    <property type="term" value="F:cation binding"/>
    <property type="evidence" value="ECO:0007669"/>
    <property type="project" value="InterPro"/>
</dbReference>
<comment type="caution">
    <text evidence="10">The sequence shown here is derived from an EMBL/GenBank/DDBJ whole genome shotgun (WGS) entry which is preliminary data.</text>
</comment>
<dbReference type="InterPro" id="IPR006047">
    <property type="entry name" value="GH13_cat_dom"/>
</dbReference>
<dbReference type="Pfam" id="PF00128">
    <property type="entry name" value="Alpha-amylase"/>
    <property type="match status" value="1"/>
</dbReference>
<keyword evidence="11" id="KW-1185">Reference proteome</keyword>
<dbReference type="GO" id="GO:0005737">
    <property type="term" value="C:cytoplasm"/>
    <property type="evidence" value="ECO:0007669"/>
    <property type="project" value="TreeGrafter"/>
</dbReference>
<dbReference type="Pfam" id="PF02922">
    <property type="entry name" value="CBM_48"/>
    <property type="match status" value="1"/>
</dbReference>